<dbReference type="AlphaFoldDB" id="A0A839UZB7"/>
<dbReference type="GO" id="GO:0030288">
    <property type="term" value="C:outer membrane-bounded periplasmic space"/>
    <property type="evidence" value="ECO:0007669"/>
    <property type="project" value="TreeGrafter"/>
</dbReference>
<evidence type="ECO:0000256" key="2">
    <source>
        <dbReference type="SAM" id="SignalP"/>
    </source>
</evidence>
<dbReference type="SUPFAM" id="SSF53850">
    <property type="entry name" value="Periplasmic binding protein-like II"/>
    <property type="match status" value="1"/>
</dbReference>
<dbReference type="PANTHER" id="PTHR30006:SF25">
    <property type="entry name" value="PHOSPHOGLYCERATE TRANSPORT REGULATORY PROTEIN PGTC"/>
    <property type="match status" value="1"/>
</dbReference>
<feature type="chain" id="PRO_5032503589" evidence="2">
    <location>
        <begin position="23"/>
        <end position="371"/>
    </location>
</feature>
<name>A0A839UZB7_9GAMM</name>
<dbReference type="PANTHER" id="PTHR30006">
    <property type="entry name" value="THIAMINE-BINDING PERIPLASMIC PROTEIN-RELATED"/>
    <property type="match status" value="1"/>
</dbReference>
<dbReference type="Gene3D" id="3.40.190.10">
    <property type="entry name" value="Periplasmic binding protein-like II"/>
    <property type="match status" value="2"/>
</dbReference>
<evidence type="ECO:0000256" key="1">
    <source>
        <dbReference type="ARBA" id="ARBA00022729"/>
    </source>
</evidence>
<dbReference type="EMBL" id="JACHXP010000001">
    <property type="protein sequence ID" value="MBB3188863.1"/>
    <property type="molecule type" value="Genomic_DNA"/>
</dbReference>
<dbReference type="Pfam" id="PF13531">
    <property type="entry name" value="SBP_bac_11"/>
    <property type="match status" value="1"/>
</dbReference>
<gene>
    <name evidence="3" type="ORF">FHR94_000081</name>
</gene>
<sequence>MSRSWHVILGLLLCLWLPIATADEQLTFPASPRPTTPDSATDGEENAGQLVVHGALDTPIMRPILEDFHRRHPGITLRYRNLTTLALHRRFLASPADADVVISSAMPLQYYLANAGHAMSLDTPAARAWPAWARWRRELFALTFEPIVMVVRRDIVERFGRPDNHVALLDLLEQHPKSLQGRVVTYDPVRSGAGYTYAIAESRLSPRYWDLVSALGLVKADLVETTGEMLEGLANGRYLIGYNLLGSYARQVVAQDPALIQIIPNDYALVTQRLAFIPRLAPHPVNARRFLDYLLSETGQRVLAERTPLGAIHPALDGPGTAAALRRSQGEALHPLPLSPGLLATLDELKRQALLSRWQREYGRDRSSPAR</sequence>
<dbReference type="Proteomes" id="UP000547614">
    <property type="component" value="Unassembled WGS sequence"/>
</dbReference>
<comment type="caution">
    <text evidence="3">The sequence shown here is derived from an EMBL/GenBank/DDBJ whole genome shotgun (WGS) entry which is preliminary data.</text>
</comment>
<keyword evidence="4" id="KW-1185">Reference proteome</keyword>
<dbReference type="RefSeq" id="WP_183323398.1">
    <property type="nucleotide sequence ID" value="NZ_JACHXP010000001.1"/>
</dbReference>
<reference evidence="3 4" key="1">
    <citation type="submission" date="2020-08" db="EMBL/GenBank/DDBJ databases">
        <title>Genomic Encyclopedia of Type Strains, Phase III (KMG-III): the genomes of soil and plant-associated and newly described type strains.</title>
        <authorList>
            <person name="Whitman W."/>
        </authorList>
    </citation>
    <scope>NUCLEOTIDE SEQUENCE [LARGE SCALE GENOMIC DNA]</scope>
    <source>
        <strain evidence="3 4">CECT 7282</strain>
    </source>
</reference>
<evidence type="ECO:0000313" key="3">
    <source>
        <dbReference type="EMBL" id="MBB3188863.1"/>
    </source>
</evidence>
<feature type="signal peptide" evidence="2">
    <location>
        <begin position="1"/>
        <end position="22"/>
    </location>
</feature>
<organism evidence="3 4">
    <name type="scientific">Halomonas cerina</name>
    <dbReference type="NCBI Taxonomy" id="447424"/>
    <lineage>
        <taxon>Bacteria</taxon>
        <taxon>Pseudomonadati</taxon>
        <taxon>Pseudomonadota</taxon>
        <taxon>Gammaproteobacteria</taxon>
        <taxon>Oceanospirillales</taxon>
        <taxon>Halomonadaceae</taxon>
        <taxon>Halomonas</taxon>
    </lineage>
</organism>
<keyword evidence="1 2" id="KW-0732">Signal</keyword>
<evidence type="ECO:0000313" key="4">
    <source>
        <dbReference type="Proteomes" id="UP000547614"/>
    </source>
</evidence>
<protein>
    <submittedName>
        <fullName evidence="3">ABC-type Fe3+ transport system substrate-binding protein</fullName>
    </submittedName>
</protein>
<proteinExistence type="predicted"/>
<accession>A0A839UZB7</accession>